<dbReference type="GO" id="GO:0005737">
    <property type="term" value="C:cytoplasm"/>
    <property type="evidence" value="ECO:0007669"/>
    <property type="project" value="TreeGrafter"/>
</dbReference>
<evidence type="ECO:0000313" key="2">
    <source>
        <dbReference type="EMBL" id="KAF8562512.1"/>
    </source>
</evidence>
<evidence type="ECO:0000259" key="1">
    <source>
        <dbReference type="Pfam" id="PF25556"/>
    </source>
</evidence>
<dbReference type="InterPro" id="IPR046341">
    <property type="entry name" value="SET_dom_sf"/>
</dbReference>
<dbReference type="InterPro" id="IPR004344">
    <property type="entry name" value="TTL/TTLL_fam"/>
</dbReference>
<dbReference type="PROSITE" id="PS51221">
    <property type="entry name" value="TTL"/>
    <property type="match status" value="1"/>
</dbReference>
<dbReference type="PANTHER" id="PTHR46088:SF1">
    <property type="entry name" value="TUBULIN--TYROSINE LIGASE-LIKE PROTEIN 12"/>
    <property type="match status" value="1"/>
</dbReference>
<dbReference type="Gene3D" id="3.30.470.20">
    <property type="entry name" value="ATP-grasp fold, B domain"/>
    <property type="match status" value="1"/>
</dbReference>
<dbReference type="InterPro" id="IPR027749">
    <property type="entry name" value="TTLL12"/>
</dbReference>
<feature type="domain" description="Tubulin--tyrosine ligase-like protein 12 SET-like" evidence="1">
    <location>
        <begin position="99"/>
        <end position="263"/>
    </location>
</feature>
<dbReference type="EMBL" id="JTDF01019567">
    <property type="protein sequence ID" value="KAF8562512.1"/>
    <property type="molecule type" value="Genomic_DNA"/>
</dbReference>
<dbReference type="PANTHER" id="PTHR46088">
    <property type="entry name" value="TUBULIN--TYROSINE LIGASE-LIKE PROTEIN 12"/>
    <property type="match status" value="1"/>
</dbReference>
<dbReference type="OrthoDB" id="60477at2759"/>
<dbReference type="InterPro" id="IPR057954">
    <property type="entry name" value="SET_TTL12"/>
</dbReference>
<name>A0A8T0D4K4_9TREM</name>
<dbReference type="Pfam" id="PF03133">
    <property type="entry name" value="TTL"/>
    <property type="match status" value="1"/>
</dbReference>
<comment type="caution">
    <text evidence="2">The sequence shown here is derived from an EMBL/GenBank/DDBJ whole genome shotgun (WGS) entry which is preliminary data.</text>
</comment>
<accession>A0A8T0D4K4</accession>
<dbReference type="Proteomes" id="UP000699462">
    <property type="component" value="Unassembled WGS sequence"/>
</dbReference>
<dbReference type="CDD" id="cd08161">
    <property type="entry name" value="SET"/>
    <property type="match status" value="1"/>
</dbReference>
<dbReference type="Pfam" id="PF25556">
    <property type="entry name" value="SET_TTL"/>
    <property type="match status" value="1"/>
</dbReference>
<gene>
    <name evidence="2" type="ORF">P879_07970</name>
</gene>
<sequence length="708" mass="81893">MQSLLWPFQANTNGIVRLDFAAFLLLHEHQLRSCDVPGHLWRRLHEKLLDEVCSLSHGFDLQVYDAGQFMVLNRVEFESDEEQNKEEGDCEAVGSVWQVTVDCEKLVRNASNSIFLFDHAWTFELSSLRSSLIALPSLRLRMAELMDIDQCELDEATVMDRICEHVWKFCRHYKVSLQSQGGQLGHGAEVQRWYVLDEVGSRISHSDNPNARIVPFFYTPRGICYSLLWPLRDLQRGEAITVDYIEHVKDPYLRQFYLVPWHRGDFSRLPIEHSFILSDTFFQSHRVQETLPCFSGASADPLVATQAHPLLVYSDIALVRQHLTDPRFKLVDSPENARLLWLYDHFKDFKTLSLDPRNQLINQFPGEQVITVKDLLAAIASLWASTQQEHVNGEPPLEKKLTCDWYPLTFNLVHELPSFVAYFQRQQQRLEQPDSVQMLPLCTSPNCNRRQAVTNGGDTKGKTGNVWILKPWNLGRGLGISITDNLDQIIRTCDTNPLIASRYVTDPVLFYRDDIQANVKFDVRYVVLLRSVQPLRLYVYNVFWLRFANKPFCLDNFGDYGTHFTVMNYREHDPLKQIHHDEFVGLFNDQYPNTTWSEIQARIFSVLVDLFTAASTYPEPRGIVPCLHSRALYAVDLMLEWRSESTLSHSNSPRCSGRCHQMCPVVCEVNYSPDCERACRYHPDFFNHVFGCLFLDDPADRCNVTQLV</sequence>
<keyword evidence="3" id="KW-1185">Reference proteome</keyword>
<evidence type="ECO:0000313" key="3">
    <source>
        <dbReference type="Proteomes" id="UP000699462"/>
    </source>
</evidence>
<dbReference type="SUPFAM" id="SSF82199">
    <property type="entry name" value="SET domain"/>
    <property type="match status" value="1"/>
</dbReference>
<proteinExistence type="predicted"/>
<reference evidence="2 3" key="1">
    <citation type="submission" date="2019-07" db="EMBL/GenBank/DDBJ databases">
        <title>Annotation for the trematode Paragonimus westermani.</title>
        <authorList>
            <person name="Choi Y.-J."/>
        </authorList>
    </citation>
    <scope>NUCLEOTIDE SEQUENCE [LARGE SCALE GENOMIC DNA]</scope>
    <source>
        <strain evidence="2">180907_Pwestermani</strain>
    </source>
</reference>
<dbReference type="AlphaFoldDB" id="A0A8T0D4K4"/>
<protein>
    <recommendedName>
        <fullName evidence="1">Tubulin--tyrosine ligase-like protein 12 SET-like domain-containing protein</fullName>
    </recommendedName>
</protein>
<organism evidence="2 3">
    <name type="scientific">Paragonimus westermani</name>
    <dbReference type="NCBI Taxonomy" id="34504"/>
    <lineage>
        <taxon>Eukaryota</taxon>
        <taxon>Metazoa</taxon>
        <taxon>Spiralia</taxon>
        <taxon>Lophotrochozoa</taxon>
        <taxon>Platyhelminthes</taxon>
        <taxon>Trematoda</taxon>
        <taxon>Digenea</taxon>
        <taxon>Plagiorchiida</taxon>
        <taxon>Troglotremata</taxon>
        <taxon>Troglotrematidae</taxon>
        <taxon>Paragonimus</taxon>
    </lineage>
</organism>